<evidence type="ECO:0000256" key="7">
    <source>
        <dbReference type="SAM" id="Phobius"/>
    </source>
</evidence>
<dbReference type="PROSITE" id="PS00329">
    <property type="entry name" value="HSP70_2"/>
    <property type="match status" value="1"/>
</dbReference>
<comment type="similarity">
    <text evidence="1">Belongs to the heat shock protein 70 family.</text>
</comment>
<feature type="compositionally biased region" description="Pro residues" evidence="6">
    <location>
        <begin position="453"/>
        <end position="463"/>
    </location>
</feature>
<protein>
    <recommendedName>
        <fullName evidence="10">Hsp70 family protein</fullName>
    </recommendedName>
</protein>
<evidence type="ECO:0000256" key="5">
    <source>
        <dbReference type="ARBA" id="ARBA00023186"/>
    </source>
</evidence>
<feature type="compositionally biased region" description="Gly residues" evidence="6">
    <location>
        <begin position="595"/>
        <end position="606"/>
    </location>
</feature>
<dbReference type="RefSeq" id="WP_203847985.1">
    <property type="nucleotide sequence ID" value="NZ_BAAAVW010000013.1"/>
</dbReference>
<sequence>MTRQSDSQLGVDLGTTHTVAALTSADGRSQPLLFDASFLLPSSVFAEVDGHLLTGKDAERSARLDPSRFEPNPKRRIDDGTVLLGAREYPVSDLLSAVLRRVGDEASRVLGIMPVRTVLTYPANWATHRRTVLADAAARAGMPAPILVPEPIAAAAYFTTVMGRQIPPGGVLVVYDFGGGTFDTSVLRRRPDGGWDVLASDGLPDVGGVDLDAALLTDVGRSLAMGDADRWRQLTDPSDDISRRRSFLLREDVRTAKEQLSRTSSAGVHVPLFEVDLHVTRAEFEQVSRPYLQRTVDLTANTLQRAGVRSDQIAGLFLVGGSSRIPMVSTLLHQRLGVAPTIIEQPELVVALGSAIAAMPSRPAPAAGPATGMHPGFPAGPRPPGMGAPLGAPISGPVGAAAGMGAAAPVSAPVPGPMSPAGSPASPPGWIGGLPPSSGVPVSAPPTSGMPHSAPPASGPPVSPAAGPGAYPPGGGFAPPASAPVAGAAGFGAQPQAAGFGAQPQAAGFGAQPPAAATAQFGHGGPATPGGPPGGFPPFTPPPPRRTNGGGGKTALIVGLALVVVLLLGVGGVATWRAVSSDKSDDPSSSATGNRGTGTGGNGGNQAGPANTKDAKPGAKQQTVEINKAVWYGQVKLTFGKMTYDADADQDPLVVEVQMENLGDDTVQSYGVRTSFQIDGQEYSGSFKESSQVSGGQKSNFHISFAVYDPLKASIGTGTLLIGDGKEAQGKVPLGGGEVVAYEPVNVLKDKKLAIHDLEVTFTTCDVRGGFLDYNGQALKENRVLTCKLDIRYNGKSSEYVGSEHFRLGLPDGTEVAPKTAPNEAMSSGSENLASARNLGFQFKYAPGTYKLRVVDIAGDARKPTDVVELDVVVK</sequence>
<comment type="caution">
    <text evidence="8">The sequence shown here is derived from an EMBL/GenBank/DDBJ whole genome shotgun (WGS) entry which is preliminary data.</text>
</comment>
<feature type="region of interest" description="Disordered" evidence="6">
    <location>
        <begin position="497"/>
        <end position="551"/>
    </location>
</feature>
<feature type="region of interest" description="Disordered" evidence="6">
    <location>
        <begin position="363"/>
        <end position="391"/>
    </location>
</feature>
<dbReference type="Gene3D" id="3.30.420.40">
    <property type="match status" value="2"/>
</dbReference>
<feature type="region of interest" description="Disordered" evidence="6">
    <location>
        <begin position="578"/>
        <end position="621"/>
    </location>
</feature>
<dbReference type="InterPro" id="IPR013126">
    <property type="entry name" value="Hsp_70_fam"/>
</dbReference>
<feature type="region of interest" description="Disordered" evidence="6">
    <location>
        <begin position="414"/>
        <end position="475"/>
    </location>
</feature>
<keyword evidence="7" id="KW-1133">Transmembrane helix</keyword>
<dbReference type="PROSITE" id="PS01036">
    <property type="entry name" value="HSP70_3"/>
    <property type="match status" value="1"/>
</dbReference>
<feature type="compositionally biased region" description="Low complexity" evidence="6">
    <location>
        <begin position="433"/>
        <end position="449"/>
    </location>
</feature>
<evidence type="ECO:0008006" key="10">
    <source>
        <dbReference type="Google" id="ProtNLM"/>
    </source>
</evidence>
<proteinExistence type="inferred from homology"/>
<feature type="transmembrane region" description="Helical" evidence="7">
    <location>
        <begin position="555"/>
        <end position="579"/>
    </location>
</feature>
<evidence type="ECO:0000256" key="6">
    <source>
        <dbReference type="SAM" id="MobiDB-lite"/>
    </source>
</evidence>
<name>A0A919PQ18_9ACTN</name>
<organism evidence="8 9">
    <name type="scientific">Dactylosporangium siamense</name>
    <dbReference type="NCBI Taxonomy" id="685454"/>
    <lineage>
        <taxon>Bacteria</taxon>
        <taxon>Bacillati</taxon>
        <taxon>Actinomycetota</taxon>
        <taxon>Actinomycetes</taxon>
        <taxon>Micromonosporales</taxon>
        <taxon>Micromonosporaceae</taxon>
        <taxon>Dactylosporangium</taxon>
    </lineage>
</organism>
<keyword evidence="3" id="KW-0067">ATP-binding</keyword>
<keyword evidence="7" id="KW-0472">Membrane</keyword>
<evidence type="ECO:0000313" key="8">
    <source>
        <dbReference type="EMBL" id="GIG46203.1"/>
    </source>
</evidence>
<dbReference type="PRINTS" id="PR00301">
    <property type="entry name" value="HEATSHOCK70"/>
</dbReference>
<dbReference type="GO" id="GO:0140662">
    <property type="term" value="F:ATP-dependent protein folding chaperone"/>
    <property type="evidence" value="ECO:0007669"/>
    <property type="project" value="InterPro"/>
</dbReference>
<keyword evidence="2" id="KW-0547">Nucleotide-binding</keyword>
<accession>A0A919PQ18</accession>
<keyword evidence="5" id="KW-0143">Chaperone</keyword>
<dbReference type="InterPro" id="IPR018181">
    <property type="entry name" value="Heat_shock_70_CS"/>
</dbReference>
<dbReference type="GO" id="GO:0005524">
    <property type="term" value="F:ATP binding"/>
    <property type="evidence" value="ECO:0007669"/>
    <property type="project" value="UniProtKB-KW"/>
</dbReference>
<keyword evidence="7" id="KW-0812">Transmembrane</keyword>
<feature type="compositionally biased region" description="Low complexity" evidence="6">
    <location>
        <begin position="497"/>
        <end position="521"/>
    </location>
</feature>
<dbReference type="Proteomes" id="UP000660611">
    <property type="component" value="Unassembled WGS sequence"/>
</dbReference>
<dbReference type="AlphaFoldDB" id="A0A919PQ18"/>
<dbReference type="InterPro" id="IPR043129">
    <property type="entry name" value="ATPase_NBD"/>
</dbReference>
<evidence type="ECO:0000313" key="9">
    <source>
        <dbReference type="Proteomes" id="UP000660611"/>
    </source>
</evidence>
<evidence type="ECO:0000256" key="2">
    <source>
        <dbReference type="ARBA" id="ARBA00022741"/>
    </source>
</evidence>
<dbReference type="Pfam" id="PF00012">
    <property type="entry name" value="HSP70"/>
    <property type="match status" value="1"/>
</dbReference>
<evidence type="ECO:0000256" key="1">
    <source>
        <dbReference type="ARBA" id="ARBA00007381"/>
    </source>
</evidence>
<dbReference type="SUPFAM" id="SSF53067">
    <property type="entry name" value="Actin-like ATPase domain"/>
    <property type="match status" value="2"/>
</dbReference>
<dbReference type="Gene3D" id="3.90.640.10">
    <property type="entry name" value="Actin, Chain A, domain 4"/>
    <property type="match status" value="1"/>
</dbReference>
<evidence type="ECO:0000256" key="3">
    <source>
        <dbReference type="ARBA" id="ARBA00022840"/>
    </source>
</evidence>
<gene>
    <name evidence="8" type="ORF">Dsi01nite_042440</name>
</gene>
<feature type="compositionally biased region" description="Pro residues" evidence="6">
    <location>
        <begin position="529"/>
        <end position="545"/>
    </location>
</feature>
<keyword evidence="4" id="KW-0346">Stress response</keyword>
<keyword evidence="9" id="KW-1185">Reference proteome</keyword>
<dbReference type="PANTHER" id="PTHR19375">
    <property type="entry name" value="HEAT SHOCK PROTEIN 70KDA"/>
    <property type="match status" value="1"/>
</dbReference>
<dbReference type="EMBL" id="BONQ01000063">
    <property type="protein sequence ID" value="GIG46203.1"/>
    <property type="molecule type" value="Genomic_DNA"/>
</dbReference>
<reference evidence="8" key="1">
    <citation type="submission" date="2021-01" db="EMBL/GenBank/DDBJ databases">
        <title>Whole genome shotgun sequence of Dactylosporangium siamense NBRC 106093.</title>
        <authorList>
            <person name="Komaki H."/>
            <person name="Tamura T."/>
        </authorList>
    </citation>
    <scope>NUCLEOTIDE SEQUENCE</scope>
    <source>
        <strain evidence="8">NBRC 106093</strain>
    </source>
</reference>
<evidence type="ECO:0000256" key="4">
    <source>
        <dbReference type="ARBA" id="ARBA00023016"/>
    </source>
</evidence>